<feature type="transmembrane region" description="Helical" evidence="10">
    <location>
        <begin position="513"/>
        <end position="533"/>
    </location>
</feature>
<feature type="region of interest" description="Disordered" evidence="9">
    <location>
        <begin position="245"/>
        <end position="313"/>
    </location>
</feature>
<feature type="compositionally biased region" description="Basic and acidic residues" evidence="9">
    <location>
        <begin position="276"/>
        <end position="298"/>
    </location>
</feature>
<evidence type="ECO:0000256" key="8">
    <source>
        <dbReference type="ARBA" id="ARBA00081265"/>
    </source>
</evidence>
<dbReference type="InterPro" id="IPR039284">
    <property type="entry name" value="CCDC159/163"/>
</dbReference>
<feature type="compositionally biased region" description="Basic and acidic residues" evidence="9">
    <location>
        <begin position="251"/>
        <end position="264"/>
    </location>
</feature>
<gene>
    <name evidence="12" type="ORF">NXF25_006524</name>
</gene>
<dbReference type="Gene3D" id="1.20.144.10">
    <property type="entry name" value="Phosphatidic acid phosphatase type 2/haloperoxidase"/>
    <property type="match status" value="1"/>
</dbReference>
<dbReference type="InterPro" id="IPR000326">
    <property type="entry name" value="PAP2/HPO"/>
</dbReference>
<feature type="transmembrane region" description="Helical" evidence="10">
    <location>
        <begin position="460"/>
        <end position="484"/>
    </location>
</feature>
<evidence type="ECO:0000256" key="3">
    <source>
        <dbReference type="ARBA" id="ARBA00022475"/>
    </source>
</evidence>
<evidence type="ECO:0000256" key="9">
    <source>
        <dbReference type="SAM" id="MobiDB-lite"/>
    </source>
</evidence>
<dbReference type="EMBL" id="JAOTOJ010000002">
    <property type="protein sequence ID" value="KAK9407750.1"/>
    <property type="molecule type" value="Genomic_DNA"/>
</dbReference>
<dbReference type="AlphaFoldDB" id="A0AAW1C066"/>
<dbReference type="FunFam" id="1.20.144.10:FF:000002">
    <property type="entry name" value="phospholipid phosphatase-related protein type 5"/>
    <property type="match status" value="1"/>
</dbReference>
<comment type="caution">
    <text evidence="12">The sequence shown here is derived from an EMBL/GenBank/DDBJ whole genome shotgun (WGS) entry which is preliminary data.</text>
</comment>
<feature type="transmembrane region" description="Helical" evidence="10">
    <location>
        <begin position="618"/>
        <end position="635"/>
    </location>
</feature>
<proteinExistence type="inferred from homology"/>
<feature type="domain" description="Phosphatidic acid phosphatase type 2/haloperoxidase" evidence="11">
    <location>
        <begin position="513"/>
        <end position="659"/>
    </location>
</feature>
<organism evidence="12 13">
    <name type="scientific">Crotalus adamanteus</name>
    <name type="common">Eastern diamondback rattlesnake</name>
    <dbReference type="NCBI Taxonomy" id="8729"/>
    <lineage>
        <taxon>Eukaryota</taxon>
        <taxon>Metazoa</taxon>
        <taxon>Chordata</taxon>
        <taxon>Craniata</taxon>
        <taxon>Vertebrata</taxon>
        <taxon>Euteleostomi</taxon>
        <taxon>Lepidosauria</taxon>
        <taxon>Squamata</taxon>
        <taxon>Bifurcata</taxon>
        <taxon>Unidentata</taxon>
        <taxon>Episquamata</taxon>
        <taxon>Toxicofera</taxon>
        <taxon>Serpentes</taxon>
        <taxon>Colubroidea</taxon>
        <taxon>Viperidae</taxon>
        <taxon>Crotalinae</taxon>
        <taxon>Crotalus</taxon>
    </lineage>
</organism>
<dbReference type="SMART" id="SM00014">
    <property type="entry name" value="acidPPc"/>
    <property type="match status" value="1"/>
</dbReference>
<dbReference type="Pfam" id="PF01569">
    <property type="entry name" value="PAP2"/>
    <property type="match status" value="1"/>
</dbReference>
<dbReference type="GO" id="GO:0005886">
    <property type="term" value="C:plasma membrane"/>
    <property type="evidence" value="ECO:0007669"/>
    <property type="project" value="UniProtKB-SubCell"/>
</dbReference>
<name>A0AAW1C066_CROAD</name>
<evidence type="ECO:0000313" key="13">
    <source>
        <dbReference type="Proteomes" id="UP001474421"/>
    </source>
</evidence>
<dbReference type="Proteomes" id="UP001474421">
    <property type="component" value="Unassembled WGS sequence"/>
</dbReference>
<evidence type="ECO:0000256" key="5">
    <source>
        <dbReference type="ARBA" id="ARBA00022989"/>
    </source>
</evidence>
<keyword evidence="3" id="KW-1003">Cell membrane</keyword>
<dbReference type="InterPro" id="IPR036938">
    <property type="entry name" value="PAP2/HPO_sf"/>
</dbReference>
<evidence type="ECO:0000256" key="10">
    <source>
        <dbReference type="SAM" id="Phobius"/>
    </source>
</evidence>
<protein>
    <recommendedName>
        <fullName evidence="7">Phospholipid phosphatase-related protein type 5</fullName>
    </recommendedName>
    <alternativeName>
        <fullName evidence="8">Lipid phosphate phosphatase-related protein type 5</fullName>
    </alternativeName>
</protein>
<dbReference type="PANTHER" id="PTHR34533">
    <property type="entry name" value="TRANSMEMBRANE PROTEIN CCDC163"/>
    <property type="match status" value="1"/>
</dbReference>
<reference evidence="12 13" key="1">
    <citation type="journal article" date="2024" name="Proc. Natl. Acad. Sci. U.S.A.">
        <title>The genetic regulatory architecture and epigenomic basis for age-related changes in rattlesnake venom.</title>
        <authorList>
            <person name="Hogan M.P."/>
            <person name="Holding M.L."/>
            <person name="Nystrom G.S."/>
            <person name="Colston T.J."/>
            <person name="Bartlett D.A."/>
            <person name="Mason A.J."/>
            <person name="Ellsworth S.A."/>
            <person name="Rautsaw R.M."/>
            <person name="Lawrence K.C."/>
            <person name="Strickland J.L."/>
            <person name="He B."/>
            <person name="Fraser P."/>
            <person name="Margres M.J."/>
            <person name="Gilbert D.M."/>
            <person name="Gibbs H.L."/>
            <person name="Parkinson C.L."/>
            <person name="Rokyta D.R."/>
        </authorList>
    </citation>
    <scope>NUCLEOTIDE SEQUENCE [LARGE SCALE GENOMIC DNA]</scope>
    <source>
        <strain evidence="12">DRR0105</strain>
    </source>
</reference>
<keyword evidence="13" id="KW-1185">Reference proteome</keyword>
<keyword evidence="5 10" id="KW-1133">Transmembrane helix</keyword>
<evidence type="ECO:0000256" key="4">
    <source>
        <dbReference type="ARBA" id="ARBA00022692"/>
    </source>
</evidence>
<evidence type="ECO:0000256" key="6">
    <source>
        <dbReference type="ARBA" id="ARBA00023136"/>
    </source>
</evidence>
<comment type="subcellular location">
    <subcellularLocation>
        <location evidence="1">Cell membrane</location>
        <topology evidence="1">Multi-pass membrane protein</topology>
    </subcellularLocation>
</comment>
<feature type="transmembrane region" description="Helical" evidence="10">
    <location>
        <begin position="402"/>
        <end position="424"/>
    </location>
</feature>
<evidence type="ECO:0000256" key="2">
    <source>
        <dbReference type="ARBA" id="ARBA00008816"/>
    </source>
</evidence>
<evidence type="ECO:0000256" key="1">
    <source>
        <dbReference type="ARBA" id="ARBA00004651"/>
    </source>
</evidence>
<accession>A0AAW1C066</accession>
<keyword evidence="4 10" id="KW-0812">Transmembrane</keyword>
<dbReference type="PANTHER" id="PTHR34533:SF1">
    <property type="entry name" value="COILED-COIL DOMAIN-CONTAINING PROTEIN 159"/>
    <property type="match status" value="1"/>
</dbReference>
<keyword evidence="6 10" id="KW-0472">Membrane</keyword>
<evidence type="ECO:0000259" key="11">
    <source>
        <dbReference type="SMART" id="SM00014"/>
    </source>
</evidence>
<feature type="transmembrane region" description="Helical" evidence="10">
    <location>
        <begin position="588"/>
        <end position="606"/>
    </location>
</feature>
<dbReference type="SUPFAM" id="SSF48317">
    <property type="entry name" value="Acid phosphatase/Vanadium-dependent haloperoxidase"/>
    <property type="match status" value="1"/>
</dbReference>
<evidence type="ECO:0000313" key="12">
    <source>
        <dbReference type="EMBL" id="KAK9407750.1"/>
    </source>
</evidence>
<sequence>MMDGRMVTKRSTTMTLANDEQNHINSPNWCLARASSPASAVELAGLEPQESHLALKNDVELIRAQLHAQTEAFQALSHSITLLEQESNYQQGRINALEEEVKFAAHLSRGEMFDELIQKKIQELWKTMTKEVEGLQSSMVQKQSSMENLSQDVLESKKFLWEELESVQGELRRIHQKLKDQEVDITRNLVSIKKMQENQMKCTKFLTQLRGKTPDDGLAEKDHKPETEELNEIWSAVNTLRNSIMNNSTWSEKRNSLKMKDRGSRQHRKTNLSLSPDHHQQHDSPKCRERYVSPERQRPNASPDQYPRHCSPDYHRWPRTARTIAITIKALSLAIGNTALNTVTNATPAQGPCQATPTDRRCHILLELLEQLYTLHELLDEKYPGLIAMAGGKQELKRSLTIIPCFVFVELGIMAGTVVLAYHFEYSDTFPVHFQGFFCYDNTLAKPYPGPEDSSQAPPVLVYSLVTAVPTVTILIGELAAFFFQPTRHKEKTIISGECCYFNPLLRRTIRFLGVYSFGLFTTTIFANAGQVVTGNQTPHFLSVCQPNYTVLGCQPPPGTIYVTDKAACTGNPLLVTAACKAFPSKDAALSAYAVAYTVMYVTLVFQLKGSRLAKPSLCLALLGPAFLVGVVRVAEYRNHWSDVLAGFLTGGAIAIFLVTCVVNNFQSPISSAKKVSPPENLPSIPILGLPCVDSSLDKLSVAQGLKQVRDAPEELEFSTLLSRGLERQLARSLQLAAAGSAAMTRPYEIAIITELCSQRAPDSQLYLFPATPDVLIPSQSVTSEV</sequence>
<comment type="similarity">
    <text evidence="2">Belongs to the PA-phosphatase related phosphoesterase family.</text>
</comment>
<evidence type="ECO:0000256" key="7">
    <source>
        <dbReference type="ARBA" id="ARBA00069376"/>
    </source>
</evidence>
<dbReference type="CDD" id="cd03384">
    <property type="entry name" value="PAP2_wunen"/>
    <property type="match status" value="1"/>
</dbReference>
<feature type="transmembrane region" description="Helical" evidence="10">
    <location>
        <begin position="647"/>
        <end position="666"/>
    </location>
</feature>